<keyword evidence="7" id="KW-1185">Reference proteome</keyword>
<evidence type="ECO:0000256" key="3">
    <source>
        <dbReference type="ARBA" id="ARBA00022741"/>
    </source>
</evidence>
<evidence type="ECO:0000256" key="4">
    <source>
        <dbReference type="ARBA" id="ARBA00022840"/>
    </source>
</evidence>
<evidence type="ECO:0000313" key="7">
    <source>
        <dbReference type="Proteomes" id="UP000199421"/>
    </source>
</evidence>
<proteinExistence type="inferred from homology"/>
<accession>A0A1H7LUR8</accession>
<keyword evidence="4" id="KW-0067">ATP-binding</keyword>
<dbReference type="PANTHER" id="PTHR42734:SF17">
    <property type="entry name" value="METAL TRANSPORT SYSTEM ATP-BINDING PROTEIN TM_0124-RELATED"/>
    <property type="match status" value="1"/>
</dbReference>
<keyword evidence="3" id="KW-0547">Nucleotide-binding</keyword>
<dbReference type="GO" id="GO:0016887">
    <property type="term" value="F:ATP hydrolysis activity"/>
    <property type="evidence" value="ECO:0007669"/>
    <property type="project" value="InterPro"/>
</dbReference>
<dbReference type="PANTHER" id="PTHR42734">
    <property type="entry name" value="METAL TRANSPORT SYSTEM ATP-BINDING PROTEIN TM_0124-RELATED"/>
    <property type="match status" value="1"/>
</dbReference>
<dbReference type="Proteomes" id="UP000199421">
    <property type="component" value="Unassembled WGS sequence"/>
</dbReference>
<evidence type="ECO:0000259" key="5">
    <source>
        <dbReference type="PROSITE" id="PS50893"/>
    </source>
</evidence>
<dbReference type="InterPro" id="IPR027417">
    <property type="entry name" value="P-loop_NTPase"/>
</dbReference>
<dbReference type="SMART" id="SM00382">
    <property type="entry name" value="AAA"/>
    <property type="match status" value="1"/>
</dbReference>
<comment type="similarity">
    <text evidence="1">Belongs to the ABC transporter superfamily.</text>
</comment>
<dbReference type="SUPFAM" id="SSF52540">
    <property type="entry name" value="P-loop containing nucleoside triphosphate hydrolases"/>
    <property type="match status" value="1"/>
</dbReference>
<dbReference type="InterPro" id="IPR003439">
    <property type="entry name" value="ABC_transporter-like_ATP-bd"/>
</dbReference>
<dbReference type="InterPro" id="IPR050153">
    <property type="entry name" value="Metal_Ion_Import_ABC"/>
</dbReference>
<dbReference type="InterPro" id="IPR003593">
    <property type="entry name" value="AAA+_ATPase"/>
</dbReference>
<gene>
    <name evidence="6" type="ORF">SAMN05661044_01777</name>
</gene>
<dbReference type="AlphaFoldDB" id="A0A1H7LUR8"/>
<reference evidence="7" key="1">
    <citation type="submission" date="2016-10" db="EMBL/GenBank/DDBJ databases">
        <authorList>
            <person name="Varghese N."/>
            <person name="Submissions S."/>
        </authorList>
    </citation>
    <scope>NUCLEOTIDE SEQUENCE [LARGE SCALE GENOMIC DNA]</scope>
    <source>
        <strain evidence="7">DSM 18733</strain>
    </source>
</reference>
<sequence length="224" mass="25083">MNELQVDSVLLSFDNINQLLTDCYMNCRTGDIIGILGRNGSGKSSLMKIIFGTLIPLNKCIRINGTVYNKPYQSKLIGYLPQHGFLPSNSLVEQVIDVMIQNATNRTSVKGDSRIKNKLKQKVNTLSGGERRYLEVLLVVQLDALFVLLDEPFSGIEPIYKEMIKEVISDAKKDKGIILTDHDYRNIIQISTQIMLITNGVSRNIANHQELEALGYVPAGTFEH</sequence>
<evidence type="ECO:0000256" key="1">
    <source>
        <dbReference type="ARBA" id="ARBA00005417"/>
    </source>
</evidence>
<dbReference type="Gene3D" id="3.40.50.300">
    <property type="entry name" value="P-loop containing nucleotide triphosphate hydrolases"/>
    <property type="match status" value="1"/>
</dbReference>
<feature type="domain" description="ABC transporter" evidence="5">
    <location>
        <begin position="4"/>
        <end position="224"/>
    </location>
</feature>
<protein>
    <submittedName>
        <fullName evidence="6">ABC-type multidrug transport system, ATPase component</fullName>
    </submittedName>
</protein>
<keyword evidence="2" id="KW-0813">Transport</keyword>
<dbReference type="STRING" id="407022.SAMN05661044_01777"/>
<dbReference type="PROSITE" id="PS50893">
    <property type="entry name" value="ABC_TRANSPORTER_2"/>
    <property type="match status" value="1"/>
</dbReference>
<dbReference type="GO" id="GO:0005524">
    <property type="term" value="F:ATP binding"/>
    <property type="evidence" value="ECO:0007669"/>
    <property type="project" value="UniProtKB-KW"/>
</dbReference>
<evidence type="ECO:0000256" key="2">
    <source>
        <dbReference type="ARBA" id="ARBA00022448"/>
    </source>
</evidence>
<organism evidence="6 7">
    <name type="scientific">Olivibacter domesticus</name>
    <name type="common">Pseudosphingobacterium domesticum</name>
    <dbReference type="NCBI Taxonomy" id="407022"/>
    <lineage>
        <taxon>Bacteria</taxon>
        <taxon>Pseudomonadati</taxon>
        <taxon>Bacteroidota</taxon>
        <taxon>Sphingobacteriia</taxon>
        <taxon>Sphingobacteriales</taxon>
        <taxon>Sphingobacteriaceae</taxon>
        <taxon>Olivibacter</taxon>
    </lineage>
</organism>
<dbReference type="Pfam" id="PF00005">
    <property type="entry name" value="ABC_tran"/>
    <property type="match status" value="1"/>
</dbReference>
<dbReference type="EMBL" id="FOAF01000001">
    <property type="protein sequence ID" value="SEL02693.1"/>
    <property type="molecule type" value="Genomic_DNA"/>
</dbReference>
<name>A0A1H7LUR8_OLID1</name>
<evidence type="ECO:0000313" key="6">
    <source>
        <dbReference type="EMBL" id="SEL02693.1"/>
    </source>
</evidence>